<sequence length="1200" mass="134146">MAARGKEKETMDVHIVTSDTSIAQLLERDSAIEIEMLKLFEDITLEDVVACKACVAMVVGCKDMPLCCEENFDGGVEQAGFLENEEMRPHDFPEPTPLGWPTNSPEKQQLFLQLYGPEVVDKFKAQPSLIYNPPNVSEMIVHLLGFRKLKGYSGDITVCTDYYQGKFDNLRVEGILWRGNARIQAKKRGKGGQEAVKGKALPVTERTLRGLIREEDVDCVFLSETKVGTDVMEQVSHRLGLLNCCCTPAYGTTWGLCLAWRNGIHIKVVDVFASSFKAEVLLASGHNGWILFCVYDTPYQSQKHALWEWFTGIVTNFHEPRMVMGNLNVILNKYEKEGGCQFVDKEGDYLNNFPFETGGIDLGFVGAPCTWHIARRVDQRVRKILDRAVADSQWCVDFPNAKIFNCPTYGSDHVPLLVKLWEDTAKLRFPFRILERDETAIDPTQYPETLPVMMQVLGERSRHLRGFGHLSKLKAVEAKRSPVTTSSASQIVTMEQGETEKSNTPVVLAVVSRFGVREVVGPLLIVHEGDCRGEKLLRLVDELRLVQGHHGDNDAGLTATAPPPALEDCNGIFVSYTFISRTKEFPRVKNVSAQSWAFKSEVSVVNAGSEELQAWKVFVGFQHREILVSADGAVVMDGGDFPVDVANGTYLSGNPITDLKTSIDTAGDFSQIQATIAITGTMFGLRPKAIPMPKTIKLENDGFKCPAPHLQGKLCSGTRSMYVCCRPDPKYKAKKSKRTKFLPRRNGDLSFTYDIMQAYGGSYLAQVTMENKHPLGRLDHWNLTWEWSRGEFIFNMRGAYTRTKDYSQCIYGPAGNYYKDLDFSQVMSCDKKPIIADLPAERAEDEKVGKLPFCCRNGSLLPPSMDINKAKSIFQLEVYKLPPDVGNRTTIYPPQKWQIDGVLNPEYKCGTPIRVDPSEFPDPSGLQSVSYAIASWQVVCNITRPKPKQSRCCVSFSSYYNDSVVPCNTCACGCSEDPHSIAGTCDADRPPMLLPAEALLVPFANRSEKARAWAKLRHFPMPKKLPCSDNCGVSLNWHINSDYRSGWTARITLFNWRPDPFEDWFAAVQMKKAYPGYENVYSFNGTKLNIKGANNTIFFQGLKGLNFLMGQSNGSNPKIDPPVPGKQQSVISFLKKNTPGINIRRGDGFPTKVYFNGEECEIPESFPIENSGYNAATNGLLSTFLVCVFTFMLMIDHGFR</sequence>
<keyword evidence="7" id="KW-0325">Glycoprotein</keyword>
<evidence type="ECO:0000256" key="2">
    <source>
        <dbReference type="ARBA" id="ARBA00005507"/>
    </source>
</evidence>
<evidence type="ECO:0000256" key="6">
    <source>
        <dbReference type="ARBA" id="ARBA00023136"/>
    </source>
</evidence>
<dbReference type="EMBL" id="UZAU01000693">
    <property type="status" value="NOT_ANNOTATED_CDS"/>
    <property type="molecule type" value="Genomic_DNA"/>
</dbReference>
<evidence type="ECO:0000256" key="4">
    <source>
        <dbReference type="ARBA" id="ARBA00022622"/>
    </source>
</evidence>
<feature type="domain" description="COBRA C-terminal" evidence="10">
    <location>
        <begin position="951"/>
        <end position="1167"/>
    </location>
</feature>
<name>A0A803QCC8_CANSA</name>
<accession>A0A803QCC8</accession>
<dbReference type="InterPro" id="IPR056900">
    <property type="entry name" value="COB_C"/>
</dbReference>
<keyword evidence="9" id="KW-1133">Transmembrane helix</keyword>
<dbReference type="Gene3D" id="3.60.10.10">
    <property type="entry name" value="Endonuclease/exonuclease/phosphatase"/>
    <property type="match status" value="1"/>
</dbReference>
<dbReference type="PANTHER" id="PTHR31052:SF2">
    <property type="entry name" value="COBRA-LIKE PROTEIN 10"/>
    <property type="match status" value="1"/>
</dbReference>
<evidence type="ECO:0000256" key="9">
    <source>
        <dbReference type="SAM" id="Phobius"/>
    </source>
</evidence>
<dbReference type="Gramene" id="evm.model.08.784">
    <property type="protein sequence ID" value="cds.evm.model.08.784"/>
    <property type="gene ID" value="evm.TU.08.784"/>
</dbReference>
<keyword evidence="3" id="KW-1003">Cell membrane</keyword>
<reference evidence="11" key="1">
    <citation type="submission" date="2018-11" db="EMBL/GenBank/DDBJ databases">
        <authorList>
            <person name="Grassa J C."/>
        </authorList>
    </citation>
    <scope>NUCLEOTIDE SEQUENCE [LARGE SCALE GENOMIC DNA]</scope>
</reference>
<comment type="subcellular location">
    <subcellularLocation>
        <location evidence="1">Cell membrane</location>
        <topology evidence="1">Lipid-anchor</topology>
        <topology evidence="1">GPI-anchor</topology>
    </subcellularLocation>
</comment>
<evidence type="ECO:0000259" key="10">
    <source>
        <dbReference type="Pfam" id="PF25079"/>
    </source>
</evidence>
<dbReference type="AlphaFoldDB" id="A0A803QCC8"/>
<protein>
    <recommendedName>
        <fullName evidence="10">COBRA C-terminal domain-containing protein</fullName>
    </recommendedName>
</protein>
<dbReference type="Pfam" id="PF25079">
    <property type="entry name" value="COB_C"/>
    <property type="match status" value="1"/>
</dbReference>
<evidence type="ECO:0000313" key="12">
    <source>
        <dbReference type="Proteomes" id="UP000596661"/>
    </source>
</evidence>
<dbReference type="InterPro" id="IPR006918">
    <property type="entry name" value="COBRA_pln"/>
</dbReference>
<dbReference type="GO" id="GO:0010215">
    <property type="term" value="P:cellulose microfibril organization"/>
    <property type="evidence" value="ECO:0007669"/>
    <property type="project" value="InterPro"/>
</dbReference>
<evidence type="ECO:0000256" key="5">
    <source>
        <dbReference type="ARBA" id="ARBA00022729"/>
    </source>
</evidence>
<dbReference type="Proteomes" id="UP000596661">
    <property type="component" value="Chromosome 8"/>
</dbReference>
<dbReference type="EnsemblPlants" id="evm.model.08.784">
    <property type="protein sequence ID" value="cds.evm.model.08.784"/>
    <property type="gene ID" value="evm.TU.08.784"/>
</dbReference>
<evidence type="ECO:0000313" key="11">
    <source>
        <dbReference type="EnsemblPlants" id="cds.evm.model.08.784"/>
    </source>
</evidence>
<evidence type="ECO:0000256" key="3">
    <source>
        <dbReference type="ARBA" id="ARBA00022475"/>
    </source>
</evidence>
<keyword evidence="9" id="KW-0812">Transmembrane</keyword>
<reference evidence="11" key="2">
    <citation type="submission" date="2021-03" db="UniProtKB">
        <authorList>
            <consortium name="EnsemblPlants"/>
        </authorList>
    </citation>
    <scope>IDENTIFICATION</scope>
</reference>
<evidence type="ECO:0000256" key="8">
    <source>
        <dbReference type="ARBA" id="ARBA00023288"/>
    </source>
</evidence>
<keyword evidence="12" id="KW-1185">Reference proteome</keyword>
<keyword evidence="4" id="KW-0336">GPI-anchor</keyword>
<comment type="similarity">
    <text evidence="2">Belongs to the COBRA family.</text>
</comment>
<organism evidence="11 12">
    <name type="scientific">Cannabis sativa</name>
    <name type="common">Hemp</name>
    <name type="synonym">Marijuana</name>
    <dbReference type="NCBI Taxonomy" id="3483"/>
    <lineage>
        <taxon>Eukaryota</taxon>
        <taxon>Viridiplantae</taxon>
        <taxon>Streptophyta</taxon>
        <taxon>Embryophyta</taxon>
        <taxon>Tracheophyta</taxon>
        <taxon>Spermatophyta</taxon>
        <taxon>Magnoliopsida</taxon>
        <taxon>eudicotyledons</taxon>
        <taxon>Gunneridae</taxon>
        <taxon>Pentapetalae</taxon>
        <taxon>rosids</taxon>
        <taxon>fabids</taxon>
        <taxon>Rosales</taxon>
        <taxon>Cannabaceae</taxon>
        <taxon>Cannabis</taxon>
    </lineage>
</organism>
<dbReference type="SUPFAM" id="SSF56219">
    <property type="entry name" value="DNase I-like"/>
    <property type="match status" value="1"/>
</dbReference>
<dbReference type="GO" id="GO:0005886">
    <property type="term" value="C:plasma membrane"/>
    <property type="evidence" value="ECO:0007669"/>
    <property type="project" value="UniProtKB-SubCell"/>
</dbReference>
<proteinExistence type="inferred from homology"/>
<keyword evidence="6 9" id="KW-0472">Membrane</keyword>
<dbReference type="InterPro" id="IPR036691">
    <property type="entry name" value="Endo/exonu/phosph_ase_sf"/>
</dbReference>
<evidence type="ECO:0000256" key="1">
    <source>
        <dbReference type="ARBA" id="ARBA00004609"/>
    </source>
</evidence>
<evidence type="ECO:0000256" key="7">
    <source>
        <dbReference type="ARBA" id="ARBA00023180"/>
    </source>
</evidence>
<keyword evidence="5" id="KW-0732">Signal</keyword>
<dbReference type="GO" id="GO:0098552">
    <property type="term" value="C:side of membrane"/>
    <property type="evidence" value="ECO:0007669"/>
    <property type="project" value="UniProtKB-KW"/>
</dbReference>
<keyword evidence="8" id="KW-0449">Lipoprotein</keyword>
<dbReference type="Pfam" id="PF04833">
    <property type="entry name" value="COBRA"/>
    <property type="match status" value="1"/>
</dbReference>
<dbReference type="PANTHER" id="PTHR31052">
    <property type="entry name" value="COBRA-LIKE PROTEIN 7"/>
    <property type="match status" value="1"/>
</dbReference>
<feature type="transmembrane region" description="Helical" evidence="9">
    <location>
        <begin position="1175"/>
        <end position="1195"/>
    </location>
</feature>